<evidence type="ECO:0000313" key="3">
    <source>
        <dbReference type="Proteomes" id="UP000578112"/>
    </source>
</evidence>
<feature type="region of interest" description="Disordered" evidence="1">
    <location>
        <begin position="38"/>
        <end position="57"/>
    </location>
</feature>
<evidence type="ECO:0000313" key="2">
    <source>
        <dbReference type="EMBL" id="MBB4765106.1"/>
    </source>
</evidence>
<keyword evidence="3" id="KW-1185">Reference proteome</keyword>
<dbReference type="EMBL" id="JACHNH010000001">
    <property type="protein sequence ID" value="MBB4765106.1"/>
    <property type="molecule type" value="Genomic_DNA"/>
</dbReference>
<comment type="caution">
    <text evidence="2">The sequence shown here is derived from an EMBL/GenBank/DDBJ whole genome shotgun (WGS) entry which is preliminary data.</text>
</comment>
<evidence type="ECO:0008006" key="4">
    <source>
        <dbReference type="Google" id="ProtNLM"/>
    </source>
</evidence>
<dbReference type="RefSeq" id="WP_239087795.1">
    <property type="nucleotide sequence ID" value="NZ_BOMK01000071.1"/>
</dbReference>
<proteinExistence type="predicted"/>
<reference evidence="2 3" key="1">
    <citation type="submission" date="2020-08" db="EMBL/GenBank/DDBJ databases">
        <title>Sequencing the genomes of 1000 actinobacteria strains.</title>
        <authorList>
            <person name="Klenk H.-P."/>
        </authorList>
    </citation>
    <scope>NUCLEOTIDE SEQUENCE [LARGE SCALE GENOMIC DNA]</scope>
    <source>
        <strain evidence="2 3">DSM 43149</strain>
    </source>
</reference>
<evidence type="ECO:0000256" key="1">
    <source>
        <dbReference type="SAM" id="MobiDB-lite"/>
    </source>
</evidence>
<protein>
    <recommendedName>
        <fullName evidence="4">Integrase</fullName>
    </recommendedName>
</protein>
<dbReference type="AlphaFoldDB" id="A0A7W7I2K1"/>
<gene>
    <name evidence="2" type="ORF">BJ971_005662</name>
</gene>
<organism evidence="2 3">
    <name type="scientific">Actinoplanes digitatis</name>
    <dbReference type="NCBI Taxonomy" id="1868"/>
    <lineage>
        <taxon>Bacteria</taxon>
        <taxon>Bacillati</taxon>
        <taxon>Actinomycetota</taxon>
        <taxon>Actinomycetes</taxon>
        <taxon>Micromonosporales</taxon>
        <taxon>Micromonosporaceae</taxon>
        <taxon>Actinoplanes</taxon>
    </lineage>
</organism>
<accession>A0A7W7I2K1</accession>
<sequence>MNSIMERWIQAFHHQLLDRTLIWNQAHLRHALREYERHHNSHRPHQGIANARPLRPLPDPVTEATSLTPLNVRRNDRSADYYTSTPVPLDQHGWDFRHPQLRMSAAPPQRRNEDQIAAIVDGLGSLLGVLREADPRDKAELYSRIGLRLTYKPGLKTLKAEVVSDLGRVLSVCPRPNMSDKYTEIASRVLACAP</sequence>
<dbReference type="Proteomes" id="UP000578112">
    <property type="component" value="Unassembled WGS sequence"/>
</dbReference>
<name>A0A7W7I2K1_9ACTN</name>